<evidence type="ECO:0000313" key="2">
    <source>
        <dbReference type="Proteomes" id="UP000232323"/>
    </source>
</evidence>
<organism evidence="1 2">
    <name type="scientific">Chlamydomonas eustigma</name>
    <dbReference type="NCBI Taxonomy" id="1157962"/>
    <lineage>
        <taxon>Eukaryota</taxon>
        <taxon>Viridiplantae</taxon>
        <taxon>Chlorophyta</taxon>
        <taxon>core chlorophytes</taxon>
        <taxon>Chlorophyceae</taxon>
        <taxon>CS clade</taxon>
        <taxon>Chlamydomonadales</taxon>
        <taxon>Chlamydomonadaceae</taxon>
        <taxon>Chlamydomonas</taxon>
    </lineage>
</organism>
<evidence type="ECO:0008006" key="3">
    <source>
        <dbReference type="Google" id="ProtNLM"/>
    </source>
</evidence>
<dbReference type="AlphaFoldDB" id="A0A250XK40"/>
<dbReference type="NCBIfam" id="TIGR04282">
    <property type="entry name" value="glyco_like_cofC"/>
    <property type="match status" value="1"/>
</dbReference>
<dbReference type="SUPFAM" id="SSF53448">
    <property type="entry name" value="Nucleotide-diphospho-sugar transferases"/>
    <property type="match status" value="1"/>
</dbReference>
<accession>A0A250XK40</accession>
<sequence>MDTTVIIFAKLPVPGRVKTRLAADVGPQAASDFYKSCSERVIKEVCRCNKMETILYHSSRDEPSQISAWLKSFAPKNLHQCAQSSTGDLGDIMYKAMSLEMSKKGVSKVIILGTDIPDINCHILEQAANSLDEYEAVFGPARDGGYYLLGFKDHVNEALFQGISWSTSTVLKDSLVKASTVHLSVAPLDTLPTLIDVDTIEDLKCWASSEPDYEIDSCVSLQDLRMQALKLCEL</sequence>
<dbReference type="Proteomes" id="UP000232323">
    <property type="component" value="Unassembled WGS sequence"/>
</dbReference>
<dbReference type="Gene3D" id="3.90.550.10">
    <property type="entry name" value="Spore Coat Polysaccharide Biosynthesis Protein SpsA, Chain A"/>
    <property type="match status" value="1"/>
</dbReference>
<name>A0A250XK40_9CHLO</name>
<dbReference type="InterPro" id="IPR018641">
    <property type="entry name" value="Trfase_1_rSAM/seldom-assoc"/>
</dbReference>
<protein>
    <recommendedName>
        <fullName evidence="3">Glycosyltransferase</fullName>
    </recommendedName>
</protein>
<proteinExistence type="predicted"/>
<dbReference type="STRING" id="1157962.A0A250XK40"/>
<evidence type="ECO:0000313" key="1">
    <source>
        <dbReference type="EMBL" id="GAX83437.1"/>
    </source>
</evidence>
<dbReference type="Pfam" id="PF09837">
    <property type="entry name" value="DUF2064"/>
    <property type="match status" value="1"/>
</dbReference>
<gene>
    <name evidence="1" type="ORF">CEUSTIGMA_g10862.t1</name>
</gene>
<reference evidence="1 2" key="1">
    <citation type="submission" date="2017-08" db="EMBL/GenBank/DDBJ databases">
        <title>Acidophilic green algal genome provides insights into adaptation to an acidic environment.</title>
        <authorList>
            <person name="Hirooka S."/>
            <person name="Hirose Y."/>
            <person name="Kanesaki Y."/>
            <person name="Higuchi S."/>
            <person name="Fujiwara T."/>
            <person name="Onuma R."/>
            <person name="Era A."/>
            <person name="Ohbayashi R."/>
            <person name="Uzuka A."/>
            <person name="Nozaki H."/>
            <person name="Yoshikawa H."/>
            <person name="Miyagishima S.Y."/>
        </authorList>
    </citation>
    <scope>NUCLEOTIDE SEQUENCE [LARGE SCALE GENOMIC DNA]</scope>
    <source>
        <strain evidence="1 2">NIES-2499</strain>
    </source>
</reference>
<comment type="caution">
    <text evidence="1">The sequence shown here is derived from an EMBL/GenBank/DDBJ whole genome shotgun (WGS) entry which is preliminary data.</text>
</comment>
<dbReference type="PANTHER" id="PTHR36529:SF1">
    <property type="entry name" value="GLYCOSYLTRANSFERASE"/>
    <property type="match status" value="1"/>
</dbReference>
<keyword evidence="2" id="KW-1185">Reference proteome</keyword>
<dbReference type="PANTHER" id="PTHR36529">
    <property type="entry name" value="SLL1095 PROTEIN"/>
    <property type="match status" value="1"/>
</dbReference>
<dbReference type="InterPro" id="IPR029044">
    <property type="entry name" value="Nucleotide-diphossugar_trans"/>
</dbReference>
<dbReference type="OrthoDB" id="2018156at2759"/>
<dbReference type="EMBL" id="BEGY01000099">
    <property type="protein sequence ID" value="GAX83437.1"/>
    <property type="molecule type" value="Genomic_DNA"/>
</dbReference>